<dbReference type="Proteomes" id="UP001161247">
    <property type="component" value="Chromosome 1"/>
</dbReference>
<name>A0AAV1C6M1_OLDCO</name>
<protein>
    <submittedName>
        <fullName evidence="1">OLC1v1024782C1</fullName>
    </submittedName>
</protein>
<dbReference type="EMBL" id="OX459118">
    <property type="protein sequence ID" value="CAI9090092.1"/>
    <property type="molecule type" value="Genomic_DNA"/>
</dbReference>
<organism evidence="1 2">
    <name type="scientific">Oldenlandia corymbosa var. corymbosa</name>
    <dbReference type="NCBI Taxonomy" id="529605"/>
    <lineage>
        <taxon>Eukaryota</taxon>
        <taxon>Viridiplantae</taxon>
        <taxon>Streptophyta</taxon>
        <taxon>Embryophyta</taxon>
        <taxon>Tracheophyta</taxon>
        <taxon>Spermatophyta</taxon>
        <taxon>Magnoliopsida</taxon>
        <taxon>eudicotyledons</taxon>
        <taxon>Gunneridae</taxon>
        <taxon>Pentapetalae</taxon>
        <taxon>asterids</taxon>
        <taxon>lamiids</taxon>
        <taxon>Gentianales</taxon>
        <taxon>Rubiaceae</taxon>
        <taxon>Rubioideae</taxon>
        <taxon>Spermacoceae</taxon>
        <taxon>Hedyotis-Oldenlandia complex</taxon>
        <taxon>Oldenlandia</taxon>
    </lineage>
</organism>
<sequence>MYFQFGFRFPVSSLLLELRASPGVVGWFTFYPKIYFGKRRLPKLFEKTLYASRDWKGKILICRAEPVGLPLEWRYGKVDDIDKDLTPDATLSADVFKLRSCTMEICDLSKEPLTLNPICSASSAVKKKHNAKTKRCAERDAGGKQKKAKSLTKDVASVVEINTSENKYDFTISADPLIALGVDDEAFNRLSFKDLIIQTNSKLSEFACFYGTLETQFSKCAEFLEDVEFKLNEEKIRKGLLIFGEVTKPAVALGRHQAMVKLYALCPNIPHCFLRGLDASTKAFMSRSFIDVVRRQESFPLIDHLVNCAEPLSLPELEQLDLDHNHSMDEEPEAPTRDGKSVPFNWSDEQCRSVWAAKGTGTGVITFDLGGPSQPNQKALSKASEISSSLSKVIAPKVIAELSQVSTPVEWAIVLHSIESDAIADCRDLPVVLALRKYAAEVQQLSSKLSRSRSLYLHWRSLAETSSQDVLEWKQHFNTTGARLHAVEKFYGERERSFRRQIFEGSNEIKHLKSTLNGLQREMDNRRQNERDSIEAAKWYERKIREQSDKIYFFQLEIKGLLPLTHDYEAQLGLSVQLRLREQLYLTIQQLEDQGATKTNACGRTWQRLLRVISREEESRQVEY</sequence>
<accession>A0AAV1C6M1</accession>
<keyword evidence="2" id="KW-1185">Reference proteome</keyword>
<proteinExistence type="predicted"/>
<reference evidence="1" key="1">
    <citation type="submission" date="2023-03" db="EMBL/GenBank/DDBJ databases">
        <authorList>
            <person name="Julca I."/>
        </authorList>
    </citation>
    <scope>NUCLEOTIDE SEQUENCE</scope>
</reference>
<gene>
    <name evidence="1" type="ORF">OLC1_LOCUS2331</name>
</gene>
<evidence type="ECO:0000313" key="1">
    <source>
        <dbReference type="EMBL" id="CAI9090092.1"/>
    </source>
</evidence>
<dbReference type="AlphaFoldDB" id="A0AAV1C6M1"/>
<evidence type="ECO:0000313" key="2">
    <source>
        <dbReference type="Proteomes" id="UP001161247"/>
    </source>
</evidence>